<dbReference type="InterPro" id="IPR015421">
    <property type="entry name" value="PyrdxlP-dep_Trfase_major"/>
</dbReference>
<dbReference type="GO" id="GO:0016846">
    <property type="term" value="F:carbon-sulfur lyase activity"/>
    <property type="evidence" value="ECO:0007669"/>
    <property type="project" value="TreeGrafter"/>
</dbReference>
<dbReference type="GO" id="GO:0030170">
    <property type="term" value="F:pyridoxal phosphate binding"/>
    <property type="evidence" value="ECO:0007669"/>
    <property type="project" value="InterPro"/>
</dbReference>
<dbReference type="EMBL" id="WHPF01000007">
    <property type="protein sequence ID" value="NNV55958.1"/>
    <property type="molecule type" value="Genomic_DNA"/>
</dbReference>
<reference evidence="5" key="1">
    <citation type="submission" date="2019-10" db="EMBL/GenBank/DDBJ databases">
        <title>Draft genome sequence of Panacibacter sp. KCS-6.</title>
        <authorList>
            <person name="Yim K.J."/>
        </authorList>
    </citation>
    <scope>NUCLEOTIDE SEQUENCE</scope>
    <source>
        <strain evidence="5">KCS-6</strain>
    </source>
</reference>
<comment type="cofactor">
    <cofactor evidence="1 4">
        <name>pyridoxal 5'-phosphate</name>
        <dbReference type="ChEBI" id="CHEBI:597326"/>
    </cofactor>
</comment>
<dbReference type="Gene3D" id="3.90.1150.10">
    <property type="entry name" value="Aspartate Aminotransferase, domain 1"/>
    <property type="match status" value="1"/>
</dbReference>
<dbReference type="Gene3D" id="3.40.640.10">
    <property type="entry name" value="Type I PLP-dependent aspartate aminotransferase-like (Major domain)"/>
    <property type="match status" value="1"/>
</dbReference>
<dbReference type="PIRSF" id="PIRSF001434">
    <property type="entry name" value="CGS"/>
    <property type="match status" value="1"/>
</dbReference>
<dbReference type="PROSITE" id="PS00868">
    <property type="entry name" value="CYS_MET_METAB_PP"/>
    <property type="match status" value="1"/>
</dbReference>
<comment type="caution">
    <text evidence="5">The sequence shown here is derived from an EMBL/GenBank/DDBJ whole genome shotgun (WGS) entry which is preliminary data.</text>
</comment>
<feature type="modified residue" description="N6-(pyridoxal phosphate)lysine" evidence="3">
    <location>
        <position position="204"/>
    </location>
</feature>
<dbReference type="PANTHER" id="PTHR11808">
    <property type="entry name" value="TRANS-SULFURATION ENZYME FAMILY MEMBER"/>
    <property type="match status" value="1"/>
</dbReference>
<evidence type="ECO:0000256" key="3">
    <source>
        <dbReference type="PIRSR" id="PIRSR001434-2"/>
    </source>
</evidence>
<dbReference type="InterPro" id="IPR054542">
    <property type="entry name" value="Cys_met_metab_PP"/>
</dbReference>
<dbReference type="SUPFAM" id="SSF53383">
    <property type="entry name" value="PLP-dependent transferases"/>
    <property type="match status" value="1"/>
</dbReference>
<dbReference type="RefSeq" id="WP_171607901.1">
    <property type="nucleotide sequence ID" value="NZ_WHPF01000007.1"/>
</dbReference>
<dbReference type="Pfam" id="PF01053">
    <property type="entry name" value="Cys_Met_Meta_PP"/>
    <property type="match status" value="1"/>
</dbReference>
<dbReference type="Proteomes" id="UP000598971">
    <property type="component" value="Unassembled WGS sequence"/>
</dbReference>
<dbReference type="InterPro" id="IPR015422">
    <property type="entry name" value="PyrdxlP-dep_Trfase_small"/>
</dbReference>
<dbReference type="GO" id="GO:0008483">
    <property type="term" value="F:transaminase activity"/>
    <property type="evidence" value="ECO:0007669"/>
    <property type="project" value="UniProtKB-KW"/>
</dbReference>
<dbReference type="AlphaFoldDB" id="A0A8J8FFJ3"/>
<keyword evidence="6" id="KW-1185">Reference proteome</keyword>
<organism evidence="5 6">
    <name type="scientific">Limnovirga soli</name>
    <dbReference type="NCBI Taxonomy" id="2656915"/>
    <lineage>
        <taxon>Bacteria</taxon>
        <taxon>Pseudomonadati</taxon>
        <taxon>Bacteroidota</taxon>
        <taxon>Chitinophagia</taxon>
        <taxon>Chitinophagales</taxon>
        <taxon>Chitinophagaceae</taxon>
        <taxon>Limnovirga</taxon>
    </lineage>
</organism>
<keyword evidence="5" id="KW-0808">Transferase</keyword>
<dbReference type="GO" id="GO:0005737">
    <property type="term" value="C:cytoplasm"/>
    <property type="evidence" value="ECO:0007669"/>
    <property type="project" value="TreeGrafter"/>
</dbReference>
<protein>
    <submittedName>
        <fullName evidence="5">Aminotransferase class V-fold PLP-dependent enzyme</fullName>
    </submittedName>
</protein>
<keyword evidence="5" id="KW-0032">Aminotransferase</keyword>
<name>A0A8J8FFJ3_9BACT</name>
<dbReference type="InterPro" id="IPR000277">
    <property type="entry name" value="Cys/Met-Metab_PyrdxlP-dep_enz"/>
</dbReference>
<gene>
    <name evidence="5" type="ORF">GD597_10850</name>
</gene>
<dbReference type="FunFam" id="3.40.640.10:FF:000046">
    <property type="entry name" value="Cystathionine gamma-lyase"/>
    <property type="match status" value="1"/>
</dbReference>
<proteinExistence type="inferred from homology"/>
<evidence type="ECO:0000256" key="4">
    <source>
        <dbReference type="RuleBase" id="RU362118"/>
    </source>
</evidence>
<accession>A0A8J8FFJ3</accession>
<evidence type="ECO:0000313" key="5">
    <source>
        <dbReference type="EMBL" id="NNV55958.1"/>
    </source>
</evidence>
<dbReference type="InterPro" id="IPR015424">
    <property type="entry name" value="PyrdxlP-dep_Trfase"/>
</dbReference>
<comment type="similarity">
    <text evidence="4">Belongs to the trans-sulfuration enzymes family.</text>
</comment>
<dbReference type="GO" id="GO:0019346">
    <property type="term" value="P:transsulfuration"/>
    <property type="evidence" value="ECO:0007669"/>
    <property type="project" value="InterPro"/>
</dbReference>
<keyword evidence="2 3" id="KW-0663">Pyridoxal phosphate</keyword>
<evidence type="ECO:0000256" key="1">
    <source>
        <dbReference type="ARBA" id="ARBA00001933"/>
    </source>
</evidence>
<evidence type="ECO:0000313" key="6">
    <source>
        <dbReference type="Proteomes" id="UP000598971"/>
    </source>
</evidence>
<sequence length="390" mass="44209">MELSYILNEYGEDREQYFRAVAPPIIQSSNFAFATVEEMRKAFEDEYSTWLYSRGLNPTVEILRKKLAALDGAEDCLVFNSGAAAIFAAVLANVKSGDHIVSVRNPYTWARKMFDEILPRFNVTTTYVDGTSMLAFEQATQLNTRVYYLETPNSWTYELQNLKAVARLAKQHSIITICDNSYCTPVYQKPVEMGIDLSLQSATKYIGGHSDTVAGVLSGSSKMITRIFNSEYMNIGSGIQPFNAWLLIRGLRTLPMRLERCTQTTRTVIDYLKQHKRVEKVIFPFEEDFPQYELAKQQMQGACGLLTFVIRATKVVTIEKFCNSLKHILMAVSWGGYESLIIPRCSGMPVDAFDAGNVEHRMMRLYCGLEDAHYIIADLEQAFVQIEGLE</sequence>
<dbReference type="PANTHER" id="PTHR11808:SF80">
    <property type="entry name" value="CYSTATHIONINE GAMMA-LYASE"/>
    <property type="match status" value="1"/>
</dbReference>
<evidence type="ECO:0000256" key="2">
    <source>
        <dbReference type="ARBA" id="ARBA00022898"/>
    </source>
</evidence>